<feature type="non-terminal residue" evidence="1">
    <location>
        <position position="1"/>
    </location>
</feature>
<gene>
    <name evidence="1" type="ORF">AGERDE_LOCUS13305</name>
</gene>
<evidence type="ECO:0000313" key="1">
    <source>
        <dbReference type="EMBL" id="CAG8696746.1"/>
    </source>
</evidence>
<sequence length="126" mass="14213">DCPTYFNVKQCTPCQTTYYQLIIPSVPGDLNSTLTCDHLNRFINLVNAENATKPLKTEGDFAAVNIKFCKLSNPCPSNVSISGYQKLQKDCAKEIASIYLVQAYFWIYYYAAPDYQNLCLQSSIKS</sequence>
<name>A0A9N9HJB3_9GLOM</name>
<reference evidence="1" key="1">
    <citation type="submission" date="2021-06" db="EMBL/GenBank/DDBJ databases">
        <authorList>
            <person name="Kallberg Y."/>
            <person name="Tangrot J."/>
            <person name="Rosling A."/>
        </authorList>
    </citation>
    <scope>NUCLEOTIDE SEQUENCE</scope>
    <source>
        <strain evidence="1">MT106</strain>
    </source>
</reference>
<accession>A0A9N9HJB3</accession>
<comment type="caution">
    <text evidence="1">The sequence shown here is derived from an EMBL/GenBank/DDBJ whole genome shotgun (WGS) entry which is preliminary data.</text>
</comment>
<feature type="non-terminal residue" evidence="1">
    <location>
        <position position="126"/>
    </location>
</feature>
<dbReference type="AlphaFoldDB" id="A0A9N9HJB3"/>
<proteinExistence type="predicted"/>
<protein>
    <submittedName>
        <fullName evidence="1">10145_t:CDS:1</fullName>
    </submittedName>
</protein>
<evidence type="ECO:0000313" key="2">
    <source>
        <dbReference type="Proteomes" id="UP000789831"/>
    </source>
</evidence>
<dbReference type="Proteomes" id="UP000789831">
    <property type="component" value="Unassembled WGS sequence"/>
</dbReference>
<keyword evidence="2" id="KW-1185">Reference proteome</keyword>
<dbReference type="EMBL" id="CAJVPL010016851">
    <property type="protein sequence ID" value="CAG8696746.1"/>
    <property type="molecule type" value="Genomic_DNA"/>
</dbReference>
<organism evidence="1 2">
    <name type="scientific">Ambispora gerdemannii</name>
    <dbReference type="NCBI Taxonomy" id="144530"/>
    <lineage>
        <taxon>Eukaryota</taxon>
        <taxon>Fungi</taxon>
        <taxon>Fungi incertae sedis</taxon>
        <taxon>Mucoromycota</taxon>
        <taxon>Glomeromycotina</taxon>
        <taxon>Glomeromycetes</taxon>
        <taxon>Archaeosporales</taxon>
        <taxon>Ambisporaceae</taxon>
        <taxon>Ambispora</taxon>
    </lineage>
</organism>